<dbReference type="RefSeq" id="XP_018984599.1">
    <property type="nucleotide sequence ID" value="XM_019129276.1"/>
</dbReference>
<proteinExistence type="predicted"/>
<dbReference type="EMBL" id="KV454433">
    <property type="protein sequence ID" value="ODQ79271.1"/>
    <property type="molecule type" value="Genomic_DNA"/>
</dbReference>
<protein>
    <submittedName>
        <fullName evidence="3">Uncharacterized protein</fullName>
    </submittedName>
</protein>
<dbReference type="GeneID" id="30147129"/>
<sequence length="927" mass="102777">MPRPGRFQLATCLGSGIATVVALLLLVVYLHNGFDIILLLTVVSGFLIPVTGVIASIAPLFRAKSLGPASYIVYALAGGFYLVAGVMFISRVVNQAYQFHSHPFWKDIVVPLFIINQFIFGVSVSSGLGSLQIVAFSETRSSLPPLDEEAADLVQFYSTEYQCDEKAGSDSKPKPYILQTSDDDVHTMIESSLIKHHSSGLLFGETNWMSTTLPPLRGEIKSKSVDLRPSQGFKMPQRSLSVSFDMAKKRSVKALRQKWSHSRLSLHVIPSGSLDSKRESPSHQLKTTYTTPEALLSLIELSSSHYNDPNEIQHTSALILNLDDRHSALILNLDEYTSLDPLPESTSSMSLYTTMLSTKESFRKSKKLKINLANERMFLSNISNSLLPPFLQSGHSSISEFQRHGDSMGDPQQVFEWPQSLTNPSERHSEENSKTRYGNHSESHYESHFESHHDHPDHMPRTFEDQANNFENVVPLESPQTLRPLSSPCPLSSIPSSQSSSLLVSAVSSGTTGIITGESLDDLYQSNYSGYTYGRTSDMTKSAEQVADVTLTLDDEILLSWDNHGEIDEFAQTEFAKFSSMHDPAQPRVRSSSSELAVQSLALEPLPLQAQNILGLSVSLQNVSSTTTDFPHKDSSKWGHTASRLQNISPLKWRSNADKWQSHQDQVKDSRVLSFHNVLLTTGVLTEEEFTLSRPNLAFRNRSNSFPPPASRSVSDHSKSISIDVGVGTEHEDISDAYFSELNSDWGNAILRMSTPPAPATAFETPTGSPKHTGSSSLSPVRRFLSESPKRLRRKMSITSHQRGSSNVDLSYVRQLQSSGGHHRKQSSVVSYQTVLSSQTSINPAKRGARGRTKSSVSTNLLAAKSSAALHAAKTSVSNWEPQRDTSYQSSDNSEPSLYPEDVVGEYDREKWRTIQKLREEEKVWYC</sequence>
<dbReference type="OrthoDB" id="3981247at2759"/>
<feature type="region of interest" description="Disordered" evidence="1">
    <location>
        <begin position="757"/>
        <end position="807"/>
    </location>
</feature>
<feature type="transmembrane region" description="Helical" evidence="2">
    <location>
        <begin position="113"/>
        <end position="136"/>
    </location>
</feature>
<feature type="region of interest" description="Disordered" evidence="1">
    <location>
        <begin position="837"/>
        <end position="857"/>
    </location>
</feature>
<keyword evidence="4" id="KW-1185">Reference proteome</keyword>
<feature type="compositionally biased region" description="Polar residues" evidence="1">
    <location>
        <begin position="875"/>
        <end position="896"/>
    </location>
</feature>
<keyword evidence="2" id="KW-0812">Transmembrane</keyword>
<dbReference type="AlphaFoldDB" id="A0A1E3QNL9"/>
<organism evidence="3 4">
    <name type="scientific">Babjeviella inositovora NRRL Y-12698</name>
    <dbReference type="NCBI Taxonomy" id="984486"/>
    <lineage>
        <taxon>Eukaryota</taxon>
        <taxon>Fungi</taxon>
        <taxon>Dikarya</taxon>
        <taxon>Ascomycota</taxon>
        <taxon>Saccharomycotina</taxon>
        <taxon>Pichiomycetes</taxon>
        <taxon>Serinales incertae sedis</taxon>
        <taxon>Babjeviella</taxon>
    </lineage>
</organism>
<evidence type="ECO:0000256" key="2">
    <source>
        <dbReference type="SAM" id="Phobius"/>
    </source>
</evidence>
<feature type="region of interest" description="Disordered" evidence="1">
    <location>
        <begin position="874"/>
        <end position="902"/>
    </location>
</feature>
<feature type="transmembrane region" description="Helical" evidence="2">
    <location>
        <begin position="36"/>
        <end position="61"/>
    </location>
</feature>
<feature type="compositionally biased region" description="Basic and acidic residues" evidence="1">
    <location>
        <begin position="425"/>
        <end position="456"/>
    </location>
</feature>
<name>A0A1E3QNL9_9ASCO</name>
<feature type="transmembrane region" description="Helical" evidence="2">
    <location>
        <begin position="7"/>
        <end position="30"/>
    </location>
</feature>
<keyword evidence="2" id="KW-1133">Transmembrane helix</keyword>
<keyword evidence="2" id="KW-0472">Membrane</keyword>
<feature type="compositionally biased region" description="Polar residues" evidence="1">
    <location>
        <begin position="797"/>
        <end position="807"/>
    </location>
</feature>
<accession>A0A1E3QNL9</accession>
<reference evidence="4" key="1">
    <citation type="submission" date="2016-05" db="EMBL/GenBank/DDBJ databases">
        <title>Comparative genomics of biotechnologically important yeasts.</title>
        <authorList>
            <consortium name="DOE Joint Genome Institute"/>
            <person name="Riley R."/>
            <person name="Haridas S."/>
            <person name="Wolfe K.H."/>
            <person name="Lopes M.R."/>
            <person name="Hittinger C.T."/>
            <person name="Goker M."/>
            <person name="Salamov A."/>
            <person name="Wisecaver J."/>
            <person name="Long T.M."/>
            <person name="Aerts A.L."/>
            <person name="Barry K."/>
            <person name="Choi C."/>
            <person name="Clum A."/>
            <person name="Coughlan A.Y."/>
            <person name="Deshpande S."/>
            <person name="Douglass A.P."/>
            <person name="Hanson S.J."/>
            <person name="Klenk H.-P."/>
            <person name="Labutti K."/>
            <person name="Lapidus A."/>
            <person name="Lindquist E."/>
            <person name="Lipzen A."/>
            <person name="Meier-Kolthoff J.P."/>
            <person name="Ohm R.A."/>
            <person name="Otillar R.P."/>
            <person name="Pangilinan J."/>
            <person name="Peng Y."/>
            <person name="Rokas A."/>
            <person name="Rosa C.A."/>
            <person name="Scheuner C."/>
            <person name="Sibirny A.A."/>
            <person name="Slot J.C."/>
            <person name="Stielow J.B."/>
            <person name="Sun H."/>
            <person name="Kurtzman C.P."/>
            <person name="Blackwell M."/>
            <person name="Grigoriev I.V."/>
            <person name="Jeffries T.W."/>
        </authorList>
    </citation>
    <scope>NUCLEOTIDE SEQUENCE [LARGE SCALE GENOMIC DNA]</scope>
    <source>
        <strain evidence="4">NRRL Y-12698</strain>
    </source>
</reference>
<dbReference type="STRING" id="984486.A0A1E3QNL9"/>
<evidence type="ECO:0000313" key="4">
    <source>
        <dbReference type="Proteomes" id="UP000094336"/>
    </source>
</evidence>
<evidence type="ECO:0000256" key="1">
    <source>
        <dbReference type="SAM" id="MobiDB-lite"/>
    </source>
</evidence>
<feature type="compositionally biased region" description="Polar residues" evidence="1">
    <location>
        <begin position="768"/>
        <end position="779"/>
    </location>
</feature>
<dbReference type="Proteomes" id="UP000094336">
    <property type="component" value="Unassembled WGS sequence"/>
</dbReference>
<evidence type="ECO:0000313" key="3">
    <source>
        <dbReference type="EMBL" id="ODQ79271.1"/>
    </source>
</evidence>
<gene>
    <name evidence="3" type="ORF">BABINDRAFT_162305</name>
</gene>
<feature type="region of interest" description="Disordered" evidence="1">
    <location>
        <begin position="421"/>
        <end position="456"/>
    </location>
</feature>
<feature type="transmembrane region" description="Helical" evidence="2">
    <location>
        <begin position="73"/>
        <end position="93"/>
    </location>
</feature>